<keyword evidence="6" id="KW-1185">Reference proteome</keyword>
<evidence type="ECO:0000259" key="4">
    <source>
        <dbReference type="Pfam" id="PF22890"/>
    </source>
</evidence>
<dbReference type="PANTHER" id="PTHR12760">
    <property type="entry name" value="TETRATRICOPEPTIDE REPEAT PROTEIN"/>
    <property type="match status" value="1"/>
</dbReference>
<keyword evidence="2" id="KW-0802">TPR repeat</keyword>
<evidence type="ECO:0000256" key="2">
    <source>
        <dbReference type="ARBA" id="ARBA00022803"/>
    </source>
</evidence>
<dbReference type="Proteomes" id="UP000708208">
    <property type="component" value="Unassembled WGS sequence"/>
</dbReference>
<protein>
    <recommendedName>
        <fullName evidence="3">ER membrane protein complex subunit 2</fullName>
    </recommendedName>
</protein>
<evidence type="ECO:0000313" key="6">
    <source>
        <dbReference type="Proteomes" id="UP000708208"/>
    </source>
</evidence>
<comment type="subunit">
    <text evidence="3">Component of the ER membrane protein complex (EMC).</text>
</comment>
<evidence type="ECO:0000256" key="3">
    <source>
        <dbReference type="RuleBase" id="RU367091"/>
    </source>
</evidence>
<dbReference type="InterPro" id="IPR039856">
    <property type="entry name" value="EMC2-like"/>
</dbReference>
<dbReference type="Pfam" id="PF22890">
    <property type="entry name" value="TPR_EMC2"/>
    <property type="match status" value="1"/>
</dbReference>
<proteinExistence type="inferred from homology"/>
<keyword evidence="3" id="KW-0472">Membrane</keyword>
<evidence type="ECO:0000313" key="5">
    <source>
        <dbReference type="EMBL" id="CAG7838158.1"/>
    </source>
</evidence>
<comment type="function">
    <text evidence="3">Part of the endoplasmic reticulum membrane protein complex (EMC) that enables the energy-independent insertion into endoplasmic reticulum membranes of newly synthesized membrane proteins.</text>
</comment>
<reference evidence="5" key="1">
    <citation type="submission" date="2021-06" db="EMBL/GenBank/DDBJ databases">
        <authorList>
            <person name="Hodson N. C."/>
            <person name="Mongue J. A."/>
            <person name="Jaron S. K."/>
        </authorList>
    </citation>
    <scope>NUCLEOTIDE SEQUENCE</scope>
</reference>
<dbReference type="GO" id="GO:0072546">
    <property type="term" value="C:EMC complex"/>
    <property type="evidence" value="ECO:0007669"/>
    <property type="project" value="UniProtKB-UniRule"/>
</dbReference>
<dbReference type="OrthoDB" id="124397at2759"/>
<feature type="domain" description="EMC2 TPR-like" evidence="4">
    <location>
        <begin position="89"/>
        <end position="195"/>
    </location>
</feature>
<sequence>MQYSTAPSWQEAREKLRKWREQNERKSDEIVDLWMTSLGSKVSKAGDEKWMIIEQVAIAALDVHNYGVADDLILKLKERFPDSDRVRFLQVLRLQALQRYDDALKGLDAMIQRDNTNSGAYKQKVAILKCQGKNTEAIKELADYLNKFMSDQEGWSELCDLYLAESDYARAAFCAEEMILHNPHNYFVHQRLADIRYTMGGIENTKFASSHYSQALKLNPESMRAYCGLFLSGSSLATNPRVPATEKREYSQIASWAAKEISTRYGENQPPSSNSAEMLEGLFGALQIQ</sequence>
<dbReference type="AlphaFoldDB" id="A0A8J2LLP0"/>
<comment type="caution">
    <text evidence="5">The sequence shown here is derived from an EMBL/GenBank/DDBJ whole genome shotgun (WGS) entry which is preliminary data.</text>
</comment>
<name>A0A8J2LLP0_9HEXA</name>
<gene>
    <name evidence="5" type="ORF">AFUS01_LOCUS47153</name>
</gene>
<organism evidence="5 6">
    <name type="scientific">Allacma fusca</name>
    <dbReference type="NCBI Taxonomy" id="39272"/>
    <lineage>
        <taxon>Eukaryota</taxon>
        <taxon>Metazoa</taxon>
        <taxon>Ecdysozoa</taxon>
        <taxon>Arthropoda</taxon>
        <taxon>Hexapoda</taxon>
        <taxon>Collembola</taxon>
        <taxon>Symphypleona</taxon>
        <taxon>Sminthuridae</taxon>
        <taxon>Allacma</taxon>
    </lineage>
</organism>
<dbReference type="EMBL" id="CAJVCH010571651">
    <property type="protein sequence ID" value="CAG7838158.1"/>
    <property type="molecule type" value="Genomic_DNA"/>
</dbReference>
<dbReference type="InterPro" id="IPR055217">
    <property type="entry name" value="TPR_EMC2"/>
</dbReference>
<comment type="similarity">
    <text evidence="3">Belongs to the EMC2 family.</text>
</comment>
<keyword evidence="3" id="KW-0256">Endoplasmic reticulum</keyword>
<keyword evidence="1" id="KW-0677">Repeat</keyword>
<accession>A0A8J2LLP0</accession>
<evidence type="ECO:0000256" key="1">
    <source>
        <dbReference type="ARBA" id="ARBA00022737"/>
    </source>
</evidence>
<comment type="subcellular location">
    <subcellularLocation>
        <location evidence="3">Endoplasmic reticulum membrane</location>
        <topology evidence="3">Peripheral membrane protein</topology>
        <orientation evidence="3">Cytoplasmic side</orientation>
    </subcellularLocation>
</comment>